<dbReference type="Pfam" id="PF00270">
    <property type="entry name" value="DEAD"/>
    <property type="match status" value="1"/>
</dbReference>
<dbReference type="EMBL" id="OA882393">
    <property type="protein sequence ID" value="CAD7275099.1"/>
    <property type="molecule type" value="Genomic_DNA"/>
</dbReference>
<dbReference type="PROSITE" id="PS51192">
    <property type="entry name" value="HELICASE_ATP_BIND_1"/>
    <property type="match status" value="1"/>
</dbReference>
<dbReference type="PROSITE" id="PS51194">
    <property type="entry name" value="HELICASE_CTER"/>
    <property type="match status" value="1"/>
</dbReference>
<name>A0A7R9GBX4_9CRUS</name>
<comment type="similarity">
    <text evidence="8">Belongs to the DEAD box helicase family.</text>
</comment>
<dbReference type="PROSITE" id="PS50084">
    <property type="entry name" value="KH_TYPE_1"/>
    <property type="match status" value="1"/>
</dbReference>
<evidence type="ECO:0000256" key="1">
    <source>
        <dbReference type="ARBA" id="ARBA00012552"/>
    </source>
</evidence>
<organism evidence="13">
    <name type="scientific">Notodromas monacha</name>
    <dbReference type="NCBI Taxonomy" id="399045"/>
    <lineage>
        <taxon>Eukaryota</taxon>
        <taxon>Metazoa</taxon>
        <taxon>Ecdysozoa</taxon>
        <taxon>Arthropoda</taxon>
        <taxon>Crustacea</taxon>
        <taxon>Oligostraca</taxon>
        <taxon>Ostracoda</taxon>
        <taxon>Podocopa</taxon>
        <taxon>Podocopida</taxon>
        <taxon>Cypridocopina</taxon>
        <taxon>Cypridoidea</taxon>
        <taxon>Cyprididae</taxon>
        <taxon>Notodromas</taxon>
    </lineage>
</organism>
<evidence type="ECO:0000259" key="12">
    <source>
        <dbReference type="PROSITE" id="PS51195"/>
    </source>
</evidence>
<dbReference type="InterPro" id="IPR001650">
    <property type="entry name" value="Helicase_C-like"/>
</dbReference>
<dbReference type="EC" id="3.6.4.13" evidence="1"/>
<dbReference type="PANTHER" id="PTHR47958">
    <property type="entry name" value="ATP-DEPENDENT RNA HELICASE DBP3"/>
    <property type="match status" value="1"/>
</dbReference>
<feature type="region of interest" description="Disordered" evidence="9">
    <location>
        <begin position="569"/>
        <end position="600"/>
    </location>
</feature>
<dbReference type="OrthoDB" id="196131at2759"/>
<dbReference type="SMART" id="SM00490">
    <property type="entry name" value="HELICc"/>
    <property type="match status" value="1"/>
</dbReference>
<feature type="region of interest" description="Disordered" evidence="9">
    <location>
        <begin position="1"/>
        <end position="36"/>
    </location>
</feature>
<evidence type="ECO:0000313" key="14">
    <source>
        <dbReference type="Proteomes" id="UP000678499"/>
    </source>
</evidence>
<dbReference type="GO" id="GO:0005524">
    <property type="term" value="F:ATP binding"/>
    <property type="evidence" value="ECO:0007669"/>
    <property type="project" value="UniProtKB-KW"/>
</dbReference>
<evidence type="ECO:0000256" key="3">
    <source>
        <dbReference type="ARBA" id="ARBA00022801"/>
    </source>
</evidence>
<dbReference type="GO" id="GO:0010468">
    <property type="term" value="P:regulation of gene expression"/>
    <property type="evidence" value="ECO:0007669"/>
    <property type="project" value="UniProtKB-ARBA"/>
</dbReference>
<evidence type="ECO:0000313" key="13">
    <source>
        <dbReference type="EMBL" id="CAD7275099.1"/>
    </source>
</evidence>
<dbReference type="GO" id="GO:0003723">
    <property type="term" value="F:RNA binding"/>
    <property type="evidence" value="ECO:0007669"/>
    <property type="project" value="UniProtKB-UniRule"/>
</dbReference>
<dbReference type="PROSITE" id="PS00039">
    <property type="entry name" value="DEAD_ATP_HELICASE"/>
    <property type="match status" value="1"/>
</dbReference>
<keyword evidence="6" id="KW-0694">RNA-binding</keyword>
<dbReference type="Gene3D" id="3.40.50.300">
    <property type="entry name" value="P-loop containing nucleotide triphosphate hydrolases"/>
    <property type="match status" value="2"/>
</dbReference>
<evidence type="ECO:0000259" key="11">
    <source>
        <dbReference type="PROSITE" id="PS51194"/>
    </source>
</evidence>
<gene>
    <name evidence="13" type="ORF">NMOB1V02_LOCUS2902</name>
</gene>
<keyword evidence="2 8" id="KW-0547">Nucleotide-binding</keyword>
<dbReference type="SUPFAM" id="SSF54791">
    <property type="entry name" value="Eukaryotic type KH-domain (KH-domain type I)"/>
    <property type="match status" value="1"/>
</dbReference>
<evidence type="ECO:0000256" key="2">
    <source>
        <dbReference type="ARBA" id="ARBA00022741"/>
    </source>
</evidence>
<feature type="domain" description="Helicase C-terminal" evidence="11">
    <location>
        <begin position="401"/>
        <end position="562"/>
    </location>
</feature>
<dbReference type="CDD" id="cd00105">
    <property type="entry name" value="KH-I"/>
    <property type="match status" value="1"/>
</dbReference>
<dbReference type="Proteomes" id="UP000678499">
    <property type="component" value="Unassembled WGS sequence"/>
</dbReference>
<keyword evidence="14" id="KW-1185">Reference proteome</keyword>
<dbReference type="CDD" id="cd18787">
    <property type="entry name" value="SF2_C_DEAD"/>
    <property type="match status" value="1"/>
</dbReference>
<dbReference type="PROSITE" id="PS51195">
    <property type="entry name" value="Q_MOTIF"/>
    <property type="match status" value="1"/>
</dbReference>
<dbReference type="InterPro" id="IPR014001">
    <property type="entry name" value="Helicase_ATP-bd"/>
</dbReference>
<proteinExistence type="inferred from homology"/>
<keyword evidence="3 8" id="KW-0378">Hydrolase</keyword>
<evidence type="ECO:0000256" key="9">
    <source>
        <dbReference type="SAM" id="MobiDB-lite"/>
    </source>
</evidence>
<feature type="compositionally biased region" description="Gly residues" evidence="9">
    <location>
        <begin position="578"/>
        <end position="594"/>
    </location>
</feature>
<dbReference type="InterPro" id="IPR011545">
    <property type="entry name" value="DEAD/DEAH_box_helicase_dom"/>
</dbReference>
<evidence type="ECO:0000256" key="8">
    <source>
        <dbReference type="RuleBase" id="RU000492"/>
    </source>
</evidence>
<feature type="domain" description="Helicase ATP-binding" evidence="10">
    <location>
        <begin position="212"/>
        <end position="389"/>
    </location>
</feature>
<dbReference type="InterPro" id="IPR004087">
    <property type="entry name" value="KH_dom"/>
</dbReference>
<dbReference type="InterPro" id="IPR000629">
    <property type="entry name" value="RNA-helicase_DEAD-box_CS"/>
</dbReference>
<evidence type="ECO:0000256" key="7">
    <source>
        <dbReference type="PROSITE-ProRule" id="PRU00552"/>
    </source>
</evidence>
<dbReference type="SMART" id="SM00487">
    <property type="entry name" value="DEXDc"/>
    <property type="match status" value="1"/>
</dbReference>
<dbReference type="FunFam" id="3.40.50.300:FF:000008">
    <property type="entry name" value="ATP-dependent RNA helicase RhlB"/>
    <property type="match status" value="1"/>
</dbReference>
<evidence type="ECO:0000259" key="10">
    <source>
        <dbReference type="PROSITE" id="PS51192"/>
    </source>
</evidence>
<evidence type="ECO:0000256" key="4">
    <source>
        <dbReference type="ARBA" id="ARBA00022806"/>
    </source>
</evidence>
<keyword evidence="5 8" id="KW-0067">ATP-binding</keyword>
<dbReference type="AlphaFoldDB" id="A0A7R9GBX4"/>
<dbReference type="Pfam" id="PF00013">
    <property type="entry name" value="KH_1"/>
    <property type="match status" value="1"/>
</dbReference>
<dbReference type="SMART" id="SM00322">
    <property type="entry name" value="KH"/>
    <property type="match status" value="1"/>
</dbReference>
<dbReference type="EMBL" id="CAJPEX010000356">
    <property type="protein sequence ID" value="CAG0915251.1"/>
    <property type="molecule type" value="Genomic_DNA"/>
</dbReference>
<feature type="domain" description="DEAD-box RNA helicase Q" evidence="12">
    <location>
        <begin position="181"/>
        <end position="209"/>
    </location>
</feature>
<sequence length="600" mass="67986">MTRRNYDSSYSSFDRHEQRDYRSDSKRSCSRRDEEEMYVPDTVVGKIIGRGGAKIRELQDETKCRLNIDRDRSNRNGEVLVRIVGDEHDRRKAVAKIEEIIEESAPKPPPVADSDDGEDVKIDWGRIAVEEKIYEKKRWAGKSEVLKMFYVEAESVASASKESVTDSEQKETEEAPNPVRTFEDAFASYPEVLEQIRKQGFLKPSPIQCQAWPVLLSGRDMIGVAQTGTGKTLAFLLPALIHIEGQSTPRSQRVGPSAIVIAPTRELAIQIDSEVQKYSYRNIKSAVVIGGTARYNQVENLAGVELLIATPGRLCDLVFTERGPNLDITNVTYLVLDEADRMLDMGFEGEIRKVFLNVRPDKQMVMTSATWPQGVRRLASSYMKNPLMVYIGSLDLHACFTVEQKITIVEEDEKEDFLNDFLNERSRTDKTIVFFGRKNTVNHMASNVALRGVPIRVLHSGHSQEDRESALKSFRCGEERILFATDLASRGIDVVDITHVLNFDFPKDIEEYVHRVGRTGRAGRTGCAMTFMTRRDWRHAKELIKILESAEQEVPKGLLEMAERFEKMQDRNQREGGRFGGGRGRGRGWGGGNGHRNSRY</sequence>
<dbReference type="Pfam" id="PF00271">
    <property type="entry name" value="Helicase_C"/>
    <property type="match status" value="1"/>
</dbReference>
<dbReference type="InterPro" id="IPR014014">
    <property type="entry name" value="RNA_helicase_DEAD_Q_motif"/>
</dbReference>
<keyword evidence="4 8" id="KW-0347">Helicase</keyword>
<dbReference type="InterPro" id="IPR036612">
    <property type="entry name" value="KH_dom_type_1_sf"/>
</dbReference>
<dbReference type="InterPro" id="IPR027417">
    <property type="entry name" value="P-loop_NTPase"/>
</dbReference>
<evidence type="ECO:0000256" key="6">
    <source>
        <dbReference type="PROSITE-ProRule" id="PRU00117"/>
    </source>
</evidence>
<dbReference type="InterPro" id="IPR004088">
    <property type="entry name" value="KH_dom_type_1"/>
</dbReference>
<dbReference type="SUPFAM" id="SSF52540">
    <property type="entry name" value="P-loop containing nucleoside triphosphate hydrolases"/>
    <property type="match status" value="1"/>
</dbReference>
<accession>A0A7R9GBX4</accession>
<evidence type="ECO:0000256" key="5">
    <source>
        <dbReference type="ARBA" id="ARBA00022840"/>
    </source>
</evidence>
<feature type="short sequence motif" description="Q motif" evidence="7">
    <location>
        <begin position="181"/>
        <end position="209"/>
    </location>
</feature>
<dbReference type="Gene3D" id="3.30.1370.10">
    <property type="entry name" value="K Homology domain, type 1"/>
    <property type="match status" value="1"/>
</dbReference>
<dbReference type="GO" id="GO:0016787">
    <property type="term" value="F:hydrolase activity"/>
    <property type="evidence" value="ECO:0007669"/>
    <property type="project" value="UniProtKB-KW"/>
</dbReference>
<dbReference type="GO" id="GO:0003724">
    <property type="term" value="F:RNA helicase activity"/>
    <property type="evidence" value="ECO:0007669"/>
    <property type="project" value="UniProtKB-EC"/>
</dbReference>
<feature type="compositionally biased region" description="Basic and acidic residues" evidence="9">
    <location>
        <begin position="13"/>
        <end position="34"/>
    </location>
</feature>
<protein>
    <recommendedName>
        <fullName evidence="1">RNA helicase</fullName>
        <ecNumber evidence="1">3.6.4.13</ecNumber>
    </recommendedName>
</protein>
<reference evidence="13" key="1">
    <citation type="submission" date="2020-11" db="EMBL/GenBank/DDBJ databases">
        <authorList>
            <person name="Tran Van P."/>
        </authorList>
    </citation>
    <scope>NUCLEOTIDE SEQUENCE</scope>
</reference>